<comment type="caution">
    <text evidence="8">The sequence shown here is derived from an EMBL/GenBank/DDBJ whole genome shotgun (WGS) entry which is preliminary data.</text>
</comment>
<dbReference type="PIRSF" id="PIRSF000137">
    <property type="entry name" value="Alcohol_oxidase"/>
    <property type="match status" value="1"/>
</dbReference>
<evidence type="ECO:0000256" key="4">
    <source>
        <dbReference type="ARBA" id="ARBA00022827"/>
    </source>
</evidence>
<proteinExistence type="inferred from homology"/>
<dbReference type="PANTHER" id="PTHR11552">
    <property type="entry name" value="GLUCOSE-METHANOL-CHOLINE GMC OXIDOREDUCTASE"/>
    <property type="match status" value="1"/>
</dbReference>
<dbReference type="STRING" id="1503925.TH53_14050"/>
<dbReference type="PANTHER" id="PTHR11552:SF147">
    <property type="entry name" value="CHOLINE DEHYDROGENASE, MITOCHONDRIAL"/>
    <property type="match status" value="1"/>
</dbReference>
<sequence>MINMKDQIQSNYDIIIVGGGSAGAVIANRLSEDKEKSVLLIEAGETYPPNAFPEQLALAKNVGGDSTSVWELTKEIKYAVPTKGLFRAKVLGGGSTINAGAFVHAPESDFDRWTADGLTGWEFAQVLPYYKKAEAADFGEDQWHGRKGPVPVHQLSKSELTKSAQGFINAAINEGIPFIPDLNIPFPKGVGIYSLNVKDGIRMNTGITYLSEAVRERHNLHILGNTTVDKVLITEGNCNGVRLTGGKIISGHEVILSAGTIGTGAILLRSGIGPKEQLEALGIPVIANLPVGESVMDQPQIYLQININGDDATLPPVGGKVWQQSSLAKDNELDHYLGFNHFADLSLSPTGMAFGLISCGCRPVSRGSLQLDPKNILGAPRVSLNLLSDKRELDILIESIELIIRILKQEPLKDQVVSILFKDGSSFPADHKKLKKLIYKNVESCLHITSSAPMGAVDSPNAVLNENGRVHGINSLRVIDASIFPDVPSVATNATVIMAAEYLSDQIKKGY</sequence>
<keyword evidence="4 5" id="KW-0274">FAD</keyword>
<comment type="similarity">
    <text evidence="2 6">Belongs to the GMC oxidoreductase family.</text>
</comment>
<accession>A0A0D0GH22</accession>
<evidence type="ECO:0000256" key="1">
    <source>
        <dbReference type="ARBA" id="ARBA00001974"/>
    </source>
</evidence>
<feature type="domain" description="Glucose-methanol-choline oxidoreductase N-terminal" evidence="7">
    <location>
        <begin position="88"/>
        <end position="111"/>
    </location>
</feature>
<dbReference type="EMBL" id="JXRA01000059">
    <property type="protein sequence ID" value="KIO76597.1"/>
    <property type="molecule type" value="Genomic_DNA"/>
</dbReference>
<evidence type="ECO:0000313" key="8">
    <source>
        <dbReference type="EMBL" id="KIO76597.1"/>
    </source>
</evidence>
<protein>
    <recommendedName>
        <fullName evidence="7">Glucose-methanol-choline oxidoreductase N-terminal domain-containing protein</fullName>
    </recommendedName>
</protein>
<evidence type="ECO:0000259" key="7">
    <source>
        <dbReference type="PROSITE" id="PS00623"/>
    </source>
</evidence>
<dbReference type="Gene3D" id="3.30.410.40">
    <property type="match status" value="1"/>
</dbReference>
<dbReference type="Pfam" id="PF05199">
    <property type="entry name" value="GMC_oxred_C"/>
    <property type="match status" value="1"/>
</dbReference>
<dbReference type="Gene3D" id="3.50.50.60">
    <property type="entry name" value="FAD/NAD(P)-binding domain"/>
    <property type="match status" value="1"/>
</dbReference>
<dbReference type="SUPFAM" id="SSF51905">
    <property type="entry name" value="FAD/NAD(P)-binding domain"/>
    <property type="match status" value="1"/>
</dbReference>
<dbReference type="AlphaFoldDB" id="A0A0D0GH22"/>
<feature type="binding site" evidence="5">
    <location>
        <position position="90"/>
    </location>
    <ligand>
        <name>FAD</name>
        <dbReference type="ChEBI" id="CHEBI:57692"/>
    </ligand>
</feature>
<organism evidence="8 9">
    <name type="scientific">Pedobacter lusitanus</name>
    <dbReference type="NCBI Taxonomy" id="1503925"/>
    <lineage>
        <taxon>Bacteria</taxon>
        <taxon>Pseudomonadati</taxon>
        <taxon>Bacteroidota</taxon>
        <taxon>Sphingobacteriia</taxon>
        <taxon>Sphingobacteriales</taxon>
        <taxon>Sphingobacteriaceae</taxon>
        <taxon>Pedobacter</taxon>
    </lineage>
</organism>
<evidence type="ECO:0000256" key="2">
    <source>
        <dbReference type="ARBA" id="ARBA00010790"/>
    </source>
</evidence>
<feature type="binding site" evidence="5">
    <location>
        <position position="228"/>
    </location>
    <ligand>
        <name>FAD</name>
        <dbReference type="ChEBI" id="CHEBI:57692"/>
    </ligand>
</feature>
<name>A0A0D0GH22_9SPHI</name>
<keyword evidence="9" id="KW-1185">Reference proteome</keyword>
<reference evidence="8 9" key="1">
    <citation type="submission" date="2015-01" db="EMBL/GenBank/DDBJ databases">
        <title>Draft genome sequence of Pedobacter sp. NL19 isolated from sludge of an effluent treatment pond in an abandoned uranium mine.</title>
        <authorList>
            <person name="Santos T."/>
            <person name="Caetano T."/>
            <person name="Covas C."/>
            <person name="Cruz A."/>
            <person name="Mendo S."/>
        </authorList>
    </citation>
    <scope>NUCLEOTIDE SEQUENCE [LARGE SCALE GENOMIC DNA]</scope>
    <source>
        <strain evidence="8 9">NL19</strain>
    </source>
</reference>
<dbReference type="SUPFAM" id="SSF54373">
    <property type="entry name" value="FAD-linked reductases, C-terminal domain"/>
    <property type="match status" value="1"/>
</dbReference>
<keyword evidence="3 6" id="KW-0285">Flavoprotein</keyword>
<dbReference type="InterPro" id="IPR000172">
    <property type="entry name" value="GMC_OxRdtase_N"/>
</dbReference>
<dbReference type="InterPro" id="IPR036188">
    <property type="entry name" value="FAD/NAD-bd_sf"/>
</dbReference>
<dbReference type="GO" id="GO:0050660">
    <property type="term" value="F:flavin adenine dinucleotide binding"/>
    <property type="evidence" value="ECO:0007669"/>
    <property type="project" value="InterPro"/>
</dbReference>
<comment type="cofactor">
    <cofactor evidence="1 5">
        <name>FAD</name>
        <dbReference type="ChEBI" id="CHEBI:57692"/>
    </cofactor>
</comment>
<dbReference type="InterPro" id="IPR012132">
    <property type="entry name" value="GMC_OxRdtase"/>
</dbReference>
<dbReference type="InterPro" id="IPR007867">
    <property type="entry name" value="GMC_OxRtase_C"/>
</dbReference>
<dbReference type="GO" id="GO:0016614">
    <property type="term" value="F:oxidoreductase activity, acting on CH-OH group of donors"/>
    <property type="evidence" value="ECO:0007669"/>
    <property type="project" value="InterPro"/>
</dbReference>
<evidence type="ECO:0000256" key="3">
    <source>
        <dbReference type="ARBA" id="ARBA00022630"/>
    </source>
</evidence>
<evidence type="ECO:0000256" key="5">
    <source>
        <dbReference type="PIRSR" id="PIRSR000137-2"/>
    </source>
</evidence>
<gene>
    <name evidence="8" type="ORF">TH53_14050</name>
</gene>
<dbReference type="PROSITE" id="PS00623">
    <property type="entry name" value="GMC_OXRED_1"/>
    <property type="match status" value="1"/>
</dbReference>
<evidence type="ECO:0000313" key="9">
    <source>
        <dbReference type="Proteomes" id="UP000032049"/>
    </source>
</evidence>
<evidence type="ECO:0000256" key="6">
    <source>
        <dbReference type="RuleBase" id="RU003968"/>
    </source>
</evidence>
<dbReference type="Proteomes" id="UP000032049">
    <property type="component" value="Unassembled WGS sequence"/>
</dbReference>
<dbReference type="Pfam" id="PF00732">
    <property type="entry name" value="GMC_oxred_N"/>
    <property type="match status" value="1"/>
</dbReference>